<proteinExistence type="predicted"/>
<reference evidence="2 3" key="1">
    <citation type="submission" date="2024-10" db="EMBL/GenBank/DDBJ databases">
        <authorList>
            <person name="Kim D."/>
        </authorList>
    </citation>
    <scope>NUCLEOTIDE SEQUENCE [LARGE SCALE GENOMIC DNA]</scope>
    <source>
        <strain evidence="2">BH-2024</strain>
    </source>
</reference>
<comment type="caution">
    <text evidence="2">The sequence shown here is derived from an EMBL/GenBank/DDBJ whole genome shotgun (WGS) entry which is preliminary data.</text>
</comment>
<feature type="region of interest" description="Disordered" evidence="1">
    <location>
        <begin position="632"/>
        <end position="657"/>
    </location>
</feature>
<organism evidence="2 3">
    <name type="scientific">Heterodera trifolii</name>
    <dbReference type="NCBI Taxonomy" id="157864"/>
    <lineage>
        <taxon>Eukaryota</taxon>
        <taxon>Metazoa</taxon>
        <taxon>Ecdysozoa</taxon>
        <taxon>Nematoda</taxon>
        <taxon>Chromadorea</taxon>
        <taxon>Rhabditida</taxon>
        <taxon>Tylenchina</taxon>
        <taxon>Tylenchomorpha</taxon>
        <taxon>Tylenchoidea</taxon>
        <taxon>Heteroderidae</taxon>
        <taxon>Heteroderinae</taxon>
        <taxon>Heterodera</taxon>
    </lineage>
</organism>
<dbReference type="AlphaFoldDB" id="A0ABD2M0W4"/>
<evidence type="ECO:0000313" key="2">
    <source>
        <dbReference type="EMBL" id="KAL3121116.1"/>
    </source>
</evidence>
<evidence type="ECO:0000256" key="1">
    <source>
        <dbReference type="SAM" id="MobiDB-lite"/>
    </source>
</evidence>
<sequence length="657" mass="73588">MQPSSESVPPIDPIWRIGLYERHVFRSNGRVGALCLECGEMFWENGTDEKERMGRALKRHLLTTHRQYGLKLLEQMLEEEEREEAEGRDGGGQIAKDANSTVYGTVHSQFVEAFHQTIVATETMPTELIEEKSRLKRKDVPNLEDLSNEINARDEELAKSLPAAQTDGDGTSTSTECDVNTSITMPSISADLWAAAQQLSTSLHNNNKTFAVADGKMPNLDVNLPALPPIVSGQFVIELPELPERVFPIYVDEHSVPWHWLHAAKNENQATDGYEKRLVGNESEERLFFYCATDKLCPFRAVWVRERSAVYQSRSHAHSPLLSPQRLTVENAPITSDCSRPLPSTIGNCPITPDRSCPLLSPQRSIDDSSQITDQSCHSQLPIGALSGKAASNISNVSGTVPFADDGTNETISFGTSTIKWNFLAHVDENESNLASICLQLSINRQAILRTNDGLPIRYVYACIRRKPPFNCQFRAVFVLEQNSIFYRSAHNHSVPLSELETDWLREYNAQQKKLKTKMKKQRLTKVSTSELSFSSSLKSIRQFVSDQQQIEMSRSSIDALFANSINEEQQQQQNQQQSSSQNANSLPTTECSPIGALQKFITYLDSRPSTSQQQQQNNGLHLFPQLNACAGQQQSKSAENRNGNGTMTIKQEHFDQ</sequence>
<feature type="compositionally biased region" description="Polar residues" evidence="1">
    <location>
        <begin position="632"/>
        <end position="650"/>
    </location>
</feature>
<feature type="compositionally biased region" description="Low complexity" evidence="1">
    <location>
        <begin position="568"/>
        <end position="586"/>
    </location>
</feature>
<protein>
    <submittedName>
        <fullName evidence="2">Uncharacterized protein</fullName>
    </submittedName>
</protein>
<accession>A0ABD2M0W4</accession>
<feature type="region of interest" description="Disordered" evidence="1">
    <location>
        <begin position="568"/>
        <end position="590"/>
    </location>
</feature>
<keyword evidence="3" id="KW-1185">Reference proteome</keyword>
<name>A0ABD2M0W4_9BILA</name>
<dbReference type="Proteomes" id="UP001620626">
    <property type="component" value="Unassembled WGS sequence"/>
</dbReference>
<evidence type="ECO:0000313" key="3">
    <source>
        <dbReference type="Proteomes" id="UP001620626"/>
    </source>
</evidence>
<gene>
    <name evidence="2" type="ORF">niasHT_005376</name>
</gene>
<dbReference type="EMBL" id="JBICBT010000200">
    <property type="protein sequence ID" value="KAL3121116.1"/>
    <property type="molecule type" value="Genomic_DNA"/>
</dbReference>